<dbReference type="AlphaFoldDB" id="A0A2H3DIK9"/>
<protein>
    <recommendedName>
        <fullName evidence="3">DDE Tnp4 domain-containing protein</fullName>
    </recommendedName>
</protein>
<dbReference type="Proteomes" id="UP000217790">
    <property type="component" value="Unassembled WGS sequence"/>
</dbReference>
<dbReference type="Pfam" id="PF13359">
    <property type="entry name" value="DDE_Tnp_4"/>
    <property type="match status" value="1"/>
</dbReference>
<dbReference type="OrthoDB" id="78198at2759"/>
<accession>A0A2H3DIK9</accession>
<evidence type="ECO:0000256" key="1">
    <source>
        <dbReference type="ARBA" id="ARBA00001968"/>
    </source>
</evidence>
<keyword evidence="2" id="KW-0479">Metal-binding</keyword>
<dbReference type="EMBL" id="KZ293670">
    <property type="protein sequence ID" value="PBK88917.1"/>
    <property type="molecule type" value="Genomic_DNA"/>
</dbReference>
<name>A0A2H3DIK9_ARMGA</name>
<dbReference type="OMA" id="WAMTILH"/>
<evidence type="ECO:0000313" key="4">
    <source>
        <dbReference type="EMBL" id="PBK88917.1"/>
    </source>
</evidence>
<comment type="cofactor">
    <cofactor evidence="1">
        <name>a divalent metal cation</name>
        <dbReference type="ChEBI" id="CHEBI:60240"/>
    </cofactor>
</comment>
<sequence length="142" mass="16276">MHDISLTQIFAIIPTTVSQYLTWAMTILHDSLRKMQDARIKWPQGEEFEESNTLVVARHPLLDGTFGSLDRLNLMVQTSTDQELKNAIFNRWLHKHFVSSVFAFDAKGEIITCKLNALGSWHDSHVAKPIYEKLCTQTLEGF</sequence>
<evidence type="ECO:0000313" key="5">
    <source>
        <dbReference type="Proteomes" id="UP000217790"/>
    </source>
</evidence>
<evidence type="ECO:0000256" key="2">
    <source>
        <dbReference type="ARBA" id="ARBA00022723"/>
    </source>
</evidence>
<feature type="domain" description="DDE Tnp4" evidence="3">
    <location>
        <begin position="72"/>
        <end position="128"/>
    </location>
</feature>
<organism evidence="4 5">
    <name type="scientific">Armillaria gallica</name>
    <name type="common">Bulbous honey fungus</name>
    <name type="synonym">Armillaria bulbosa</name>
    <dbReference type="NCBI Taxonomy" id="47427"/>
    <lineage>
        <taxon>Eukaryota</taxon>
        <taxon>Fungi</taxon>
        <taxon>Dikarya</taxon>
        <taxon>Basidiomycota</taxon>
        <taxon>Agaricomycotina</taxon>
        <taxon>Agaricomycetes</taxon>
        <taxon>Agaricomycetidae</taxon>
        <taxon>Agaricales</taxon>
        <taxon>Marasmiineae</taxon>
        <taxon>Physalacriaceae</taxon>
        <taxon>Armillaria</taxon>
    </lineage>
</organism>
<keyword evidence="5" id="KW-1185">Reference proteome</keyword>
<proteinExistence type="predicted"/>
<dbReference type="InParanoid" id="A0A2H3DIK9"/>
<dbReference type="PANTHER" id="PTHR48471">
    <property type="entry name" value="DDE TNP4 DOMAIN-CONTAINING PROTEIN"/>
    <property type="match status" value="1"/>
</dbReference>
<dbReference type="GO" id="GO:0046872">
    <property type="term" value="F:metal ion binding"/>
    <property type="evidence" value="ECO:0007669"/>
    <property type="project" value="UniProtKB-KW"/>
</dbReference>
<gene>
    <name evidence="4" type="ORF">ARMGADRAFT_1084018</name>
</gene>
<dbReference type="PANTHER" id="PTHR48471:SF1">
    <property type="entry name" value="DDE TNP4 DOMAIN-CONTAINING PROTEIN"/>
    <property type="match status" value="1"/>
</dbReference>
<reference evidence="5" key="1">
    <citation type="journal article" date="2017" name="Nat. Ecol. Evol.">
        <title>Genome expansion and lineage-specific genetic innovations in the forest pathogenic fungi Armillaria.</title>
        <authorList>
            <person name="Sipos G."/>
            <person name="Prasanna A.N."/>
            <person name="Walter M.C."/>
            <person name="O'Connor E."/>
            <person name="Balint B."/>
            <person name="Krizsan K."/>
            <person name="Kiss B."/>
            <person name="Hess J."/>
            <person name="Varga T."/>
            <person name="Slot J."/>
            <person name="Riley R."/>
            <person name="Boka B."/>
            <person name="Rigling D."/>
            <person name="Barry K."/>
            <person name="Lee J."/>
            <person name="Mihaltcheva S."/>
            <person name="LaButti K."/>
            <person name="Lipzen A."/>
            <person name="Waldron R."/>
            <person name="Moloney N.M."/>
            <person name="Sperisen C."/>
            <person name="Kredics L."/>
            <person name="Vagvoelgyi C."/>
            <person name="Patrignani A."/>
            <person name="Fitzpatrick D."/>
            <person name="Nagy I."/>
            <person name="Doyle S."/>
            <person name="Anderson J.B."/>
            <person name="Grigoriev I.V."/>
            <person name="Gueldener U."/>
            <person name="Muensterkoetter M."/>
            <person name="Nagy L.G."/>
        </authorList>
    </citation>
    <scope>NUCLEOTIDE SEQUENCE [LARGE SCALE GENOMIC DNA]</scope>
    <source>
        <strain evidence="5">Ar21-2</strain>
    </source>
</reference>
<evidence type="ECO:0000259" key="3">
    <source>
        <dbReference type="Pfam" id="PF13359"/>
    </source>
</evidence>
<dbReference type="InterPro" id="IPR027806">
    <property type="entry name" value="HARBI1_dom"/>
</dbReference>